<dbReference type="GO" id="GO:0005886">
    <property type="term" value="C:plasma membrane"/>
    <property type="evidence" value="ECO:0007669"/>
    <property type="project" value="UniProtKB-SubCell"/>
</dbReference>
<keyword evidence="6 7" id="KW-0472">Membrane</keyword>
<evidence type="ECO:0000256" key="6">
    <source>
        <dbReference type="ARBA" id="ARBA00023136"/>
    </source>
</evidence>
<dbReference type="PANTHER" id="PTHR30106:SF1">
    <property type="entry name" value="UPF0324 MEMBRANE PROTEIN FN0533"/>
    <property type="match status" value="1"/>
</dbReference>
<keyword evidence="4 7" id="KW-0812">Transmembrane</keyword>
<reference evidence="8 9" key="1">
    <citation type="journal article" date="2018" name="Nat. Biotechnol.">
        <title>A standardized bacterial taxonomy based on genome phylogeny substantially revises the tree of life.</title>
        <authorList>
            <person name="Parks D.H."/>
            <person name="Chuvochina M."/>
            <person name="Waite D.W."/>
            <person name="Rinke C."/>
            <person name="Skarshewski A."/>
            <person name="Chaumeil P.A."/>
            <person name="Hugenholtz P."/>
        </authorList>
    </citation>
    <scope>NUCLEOTIDE SEQUENCE [LARGE SCALE GENOMIC DNA]</scope>
    <source>
        <strain evidence="8">UBA8781</strain>
    </source>
</reference>
<dbReference type="RefSeq" id="WP_062195104.1">
    <property type="nucleotide sequence ID" value="NZ_DF967965.1"/>
</dbReference>
<name>A0A3D1JG41_9CHLR</name>
<comment type="subcellular location">
    <subcellularLocation>
        <location evidence="1">Cell membrane</location>
        <topology evidence="1">Multi-pass membrane protein</topology>
    </subcellularLocation>
</comment>
<evidence type="ECO:0000313" key="8">
    <source>
        <dbReference type="EMBL" id="HCE17492.1"/>
    </source>
</evidence>
<feature type="transmembrane region" description="Helical" evidence="7">
    <location>
        <begin position="142"/>
        <end position="163"/>
    </location>
</feature>
<feature type="transmembrane region" description="Helical" evidence="7">
    <location>
        <begin position="86"/>
        <end position="105"/>
    </location>
</feature>
<evidence type="ECO:0000256" key="1">
    <source>
        <dbReference type="ARBA" id="ARBA00004651"/>
    </source>
</evidence>
<dbReference type="EMBL" id="DPBP01000027">
    <property type="protein sequence ID" value="HCE17492.1"/>
    <property type="molecule type" value="Genomic_DNA"/>
</dbReference>
<feature type="transmembrane region" description="Helical" evidence="7">
    <location>
        <begin position="54"/>
        <end position="74"/>
    </location>
</feature>
<feature type="transmembrane region" description="Helical" evidence="7">
    <location>
        <begin position="235"/>
        <end position="254"/>
    </location>
</feature>
<feature type="transmembrane region" description="Helical" evidence="7">
    <location>
        <begin position="12"/>
        <end position="34"/>
    </location>
</feature>
<feature type="transmembrane region" description="Helical" evidence="7">
    <location>
        <begin position="303"/>
        <end position="320"/>
    </location>
</feature>
<accession>A0A3D1JG41</accession>
<feature type="transmembrane region" description="Helical" evidence="7">
    <location>
        <begin position="332"/>
        <end position="357"/>
    </location>
</feature>
<protein>
    <submittedName>
        <fullName evidence="8">Putative sulfate exporter family transporter</fullName>
    </submittedName>
</protein>
<organism evidence="8 9">
    <name type="scientific">Anaerolinea thermolimosa</name>
    <dbReference type="NCBI Taxonomy" id="229919"/>
    <lineage>
        <taxon>Bacteria</taxon>
        <taxon>Bacillati</taxon>
        <taxon>Chloroflexota</taxon>
        <taxon>Anaerolineae</taxon>
        <taxon>Anaerolineales</taxon>
        <taxon>Anaerolineaceae</taxon>
        <taxon>Anaerolinea</taxon>
    </lineage>
</organism>
<feature type="transmembrane region" description="Helical" evidence="7">
    <location>
        <begin position="111"/>
        <end position="130"/>
    </location>
</feature>
<dbReference type="PANTHER" id="PTHR30106">
    <property type="entry name" value="INNER MEMBRANE PROTEIN YEIH-RELATED"/>
    <property type="match status" value="1"/>
</dbReference>
<dbReference type="Proteomes" id="UP000264141">
    <property type="component" value="Unassembled WGS sequence"/>
</dbReference>
<sequence>MSSAQSVRSSLRLWGASLGGLAVTFLLAVAAWWVSRQVGAVKLPFGIPGKALEYPLWAALLGVLGNVLLRALKMREYLQPGVHTELYLKIGLVLLGAGVDLTLIVSAARGAILQSLVMISGVFFFCWWLAGRFGLDEKLRAVMASAVSICGVSAAIAAAGSVLARKEQVTYITALVILVALPLMVLSPLLASALGLSQTVAGAWFGGNIDTTAAVVGAGTLYGEQAQKIATIVKSTQNTLIGLVAFLLALYFASREAGAGTRPGVRVIWDRFPKFVLGFLLASVLYSMGVIDGGKGTTIEALKNWAFTLAFVSMGLELSFSEFRSMGWRPVMVFLLVTLFNTFLALGVAWVVFTWLFPVG</sequence>
<gene>
    <name evidence="8" type="ORF">DEQ80_06505</name>
</gene>
<dbReference type="STRING" id="229919.GCA_001050195_02786"/>
<keyword evidence="3" id="KW-1003">Cell membrane</keyword>
<evidence type="ECO:0000256" key="5">
    <source>
        <dbReference type="ARBA" id="ARBA00022989"/>
    </source>
</evidence>
<evidence type="ECO:0000256" key="3">
    <source>
        <dbReference type="ARBA" id="ARBA00022475"/>
    </source>
</evidence>
<proteinExistence type="inferred from homology"/>
<evidence type="ECO:0000256" key="2">
    <source>
        <dbReference type="ARBA" id="ARBA00007977"/>
    </source>
</evidence>
<dbReference type="InterPro" id="IPR018383">
    <property type="entry name" value="UPF0324_pro"/>
</dbReference>
<feature type="transmembrane region" description="Helical" evidence="7">
    <location>
        <begin position="203"/>
        <end position="223"/>
    </location>
</feature>
<feature type="transmembrane region" description="Helical" evidence="7">
    <location>
        <begin position="169"/>
        <end position="191"/>
    </location>
</feature>
<dbReference type="OrthoDB" id="9766798at2"/>
<dbReference type="Pfam" id="PF03601">
    <property type="entry name" value="Cons_hypoth698"/>
    <property type="match status" value="1"/>
</dbReference>
<evidence type="ECO:0000256" key="7">
    <source>
        <dbReference type="SAM" id="Phobius"/>
    </source>
</evidence>
<comment type="caution">
    <text evidence="8">The sequence shown here is derived from an EMBL/GenBank/DDBJ whole genome shotgun (WGS) entry which is preliminary data.</text>
</comment>
<keyword evidence="5 7" id="KW-1133">Transmembrane helix</keyword>
<evidence type="ECO:0000313" key="9">
    <source>
        <dbReference type="Proteomes" id="UP000264141"/>
    </source>
</evidence>
<feature type="transmembrane region" description="Helical" evidence="7">
    <location>
        <begin position="275"/>
        <end position="291"/>
    </location>
</feature>
<evidence type="ECO:0000256" key="4">
    <source>
        <dbReference type="ARBA" id="ARBA00022692"/>
    </source>
</evidence>
<dbReference type="AlphaFoldDB" id="A0A3D1JG41"/>
<comment type="similarity">
    <text evidence="2">Belongs to the UPF0324 family.</text>
</comment>